<evidence type="ECO:0000256" key="1">
    <source>
        <dbReference type="SAM" id="SignalP"/>
    </source>
</evidence>
<comment type="caution">
    <text evidence="3">The sequence shown here is derived from an EMBL/GenBank/DDBJ whole genome shotgun (WGS) entry which is preliminary data.</text>
</comment>
<dbReference type="EMBL" id="AZHX01000538">
    <property type="protein sequence ID" value="ETX07060.1"/>
    <property type="molecule type" value="Genomic_DNA"/>
</dbReference>
<sequence>MTDAAFRCLIRILGLVSLALPLLVSCGGNEAQDGAATAHASQIVLHIKPPEATSLLRSPDVAALPTSRQMIVIARLQIDVHIPGRAKPVTARVDNLQDEFVVVELSVPQGTGRQIEVQAFNRAQAVIYAGTTQVDLIRAVQDVTIDLEPVLSLNPLIQAHVNAETGAQLTVDANARVLSGLTVTIPPGALTRDTVFTLGTRNHAGLLPALPPEVISVSPVLGFDAMGESLAEPASIAFPYRIANAGARQLELSEEELGNSTFHFFVLTPGSTSWQSLGNAAIDPAAGTITAPFIAFGSGVVGRMVNTPPMATAPPLTVLEDTVGQSQIHVQDPDDNQAHTFAITLAPTNGMANVSATGLVTYTPNTNASGPDTLTVTVTDSGEPPQSTMVVIPITITPANDPPQALTANLTTIEDAPFNGHLNAVDDDGDPLSFHIDQPAGKGVVTLTDPAMGTFVYTPHPHATGPDHFTFYVSDGLVNSNSAAINLSITPVDDPPVAMDDSRTTDEDRMVNIAVLMNDSEVDGEALTITAVTQGNQGTVTHDGTTITYTPDPDIHGMDSFTYTVRDAPGGTDTANVNVTITPVNDPPIALDRTLLSIDTIPTPGTLLGVDVDGNPLTFSIVSPPGLGATANIIDMFQGTYLYDFNMPQPPPNSLTYKVSDGTLDSNIATVTVDPPLMPYELGYATRAGAVQHEEGIALAPFDNGSVVVTGFFDGTMVLGQGSA</sequence>
<dbReference type="PROSITE" id="PS50268">
    <property type="entry name" value="CADHERIN_2"/>
    <property type="match status" value="1"/>
</dbReference>
<feature type="domain" description="Cadherin" evidence="2">
    <location>
        <begin position="310"/>
        <end position="405"/>
    </location>
</feature>
<feature type="signal peptide" evidence="1">
    <location>
        <begin position="1"/>
        <end position="31"/>
    </location>
</feature>
<proteinExistence type="predicted"/>
<accession>W4MA48</accession>
<dbReference type="CDD" id="cd11304">
    <property type="entry name" value="Cadherin_repeat"/>
    <property type="match status" value="1"/>
</dbReference>
<dbReference type="GO" id="GO:0005509">
    <property type="term" value="F:calcium ion binding"/>
    <property type="evidence" value="ECO:0007669"/>
    <property type="project" value="InterPro"/>
</dbReference>
<feature type="chain" id="PRO_5004844848" description="Cadherin domain-containing protein" evidence="1">
    <location>
        <begin position="32"/>
        <end position="724"/>
    </location>
</feature>
<reference evidence="3 4" key="1">
    <citation type="journal article" date="2014" name="Nature">
        <title>An environmental bacterial taxon with a large and distinct metabolic repertoire.</title>
        <authorList>
            <person name="Wilson M.C."/>
            <person name="Mori T."/>
            <person name="Ruckert C."/>
            <person name="Uria A.R."/>
            <person name="Helf M.J."/>
            <person name="Takada K."/>
            <person name="Gernert C."/>
            <person name="Steffens U.A."/>
            <person name="Heycke N."/>
            <person name="Schmitt S."/>
            <person name="Rinke C."/>
            <person name="Helfrich E.J."/>
            <person name="Brachmann A.O."/>
            <person name="Gurgui C."/>
            <person name="Wakimoto T."/>
            <person name="Kracht M."/>
            <person name="Crusemann M."/>
            <person name="Hentschel U."/>
            <person name="Abe I."/>
            <person name="Matsunaga S."/>
            <person name="Kalinowski J."/>
            <person name="Takeyama H."/>
            <person name="Piel J."/>
        </authorList>
    </citation>
    <scope>NUCLEOTIDE SEQUENCE [LARGE SCALE GENOMIC DNA]</scope>
    <source>
        <strain evidence="4">TSY2</strain>
    </source>
</reference>
<dbReference type="Proteomes" id="UP000019140">
    <property type="component" value="Unassembled WGS sequence"/>
</dbReference>
<dbReference type="NCBIfam" id="TIGR01965">
    <property type="entry name" value="VCBS_repeat"/>
    <property type="match status" value="1"/>
</dbReference>
<evidence type="ECO:0000313" key="3">
    <source>
        <dbReference type="EMBL" id="ETX07060.1"/>
    </source>
</evidence>
<dbReference type="InterPro" id="IPR010221">
    <property type="entry name" value="VCBS_dom"/>
</dbReference>
<dbReference type="InterPro" id="IPR002126">
    <property type="entry name" value="Cadherin-like_dom"/>
</dbReference>
<feature type="non-terminal residue" evidence="3">
    <location>
        <position position="724"/>
    </location>
</feature>
<dbReference type="InterPro" id="IPR015919">
    <property type="entry name" value="Cadherin-like_sf"/>
</dbReference>
<dbReference type="HOGENOM" id="CLU_382911_0_0_7"/>
<dbReference type="NCBIfam" id="NF012211">
    <property type="entry name" value="tand_rpt_95"/>
    <property type="match status" value="3"/>
</dbReference>
<organism evidence="3 4">
    <name type="scientific">Candidatus Entotheonella gemina</name>
    <dbReference type="NCBI Taxonomy" id="1429439"/>
    <lineage>
        <taxon>Bacteria</taxon>
        <taxon>Pseudomonadati</taxon>
        <taxon>Nitrospinota/Tectimicrobiota group</taxon>
        <taxon>Candidatus Tectimicrobiota</taxon>
        <taxon>Candidatus Entotheonellia</taxon>
        <taxon>Candidatus Entotheonellales</taxon>
        <taxon>Candidatus Entotheonellaceae</taxon>
        <taxon>Candidatus Entotheonella</taxon>
    </lineage>
</organism>
<keyword evidence="4" id="KW-1185">Reference proteome</keyword>
<name>W4MA48_9BACT</name>
<evidence type="ECO:0000313" key="4">
    <source>
        <dbReference type="Proteomes" id="UP000019140"/>
    </source>
</evidence>
<evidence type="ECO:0000259" key="2">
    <source>
        <dbReference type="PROSITE" id="PS50268"/>
    </source>
</evidence>
<dbReference type="AlphaFoldDB" id="W4MA48"/>
<dbReference type="GO" id="GO:0007156">
    <property type="term" value="P:homophilic cell adhesion via plasma membrane adhesion molecules"/>
    <property type="evidence" value="ECO:0007669"/>
    <property type="project" value="InterPro"/>
</dbReference>
<gene>
    <name evidence="3" type="ORF">ETSY2_13420</name>
</gene>
<protein>
    <recommendedName>
        <fullName evidence="2">Cadherin domain-containing protein</fullName>
    </recommendedName>
</protein>
<dbReference type="PROSITE" id="PS51257">
    <property type="entry name" value="PROKAR_LIPOPROTEIN"/>
    <property type="match status" value="1"/>
</dbReference>
<keyword evidence="1" id="KW-0732">Signal</keyword>
<dbReference type="Gene3D" id="2.60.40.2810">
    <property type="match status" value="1"/>
</dbReference>
<dbReference type="Gene3D" id="2.60.40.3440">
    <property type="match status" value="2"/>
</dbReference>
<dbReference type="GO" id="GO:0016020">
    <property type="term" value="C:membrane"/>
    <property type="evidence" value="ECO:0007669"/>
    <property type="project" value="InterPro"/>
</dbReference>
<dbReference type="SUPFAM" id="SSF49313">
    <property type="entry name" value="Cadherin-like"/>
    <property type="match status" value="1"/>
</dbReference>
<dbReference type="Pfam" id="PF17963">
    <property type="entry name" value="Big_9"/>
    <property type="match status" value="4"/>
</dbReference>